<evidence type="ECO:0000313" key="4">
    <source>
        <dbReference type="Proteomes" id="UP001069802"/>
    </source>
</evidence>
<reference evidence="3" key="1">
    <citation type="submission" date="2022-12" db="EMBL/GenBank/DDBJ databases">
        <title>Bacterial isolates from different developmental stages of Nematostella vectensis.</title>
        <authorList>
            <person name="Fraune S."/>
        </authorList>
    </citation>
    <scope>NUCLEOTIDE SEQUENCE</scope>
    <source>
        <strain evidence="3">G21630-S1</strain>
    </source>
</reference>
<dbReference type="RefSeq" id="WP_269421752.1">
    <property type="nucleotide sequence ID" value="NZ_JAPWGY010000001.1"/>
</dbReference>
<comment type="caution">
    <text evidence="3">The sequence shown here is derived from an EMBL/GenBank/DDBJ whole genome shotgun (WGS) entry which is preliminary data.</text>
</comment>
<dbReference type="EMBL" id="JAPWGY010000001">
    <property type="protein sequence ID" value="MCZ4279551.1"/>
    <property type="molecule type" value="Genomic_DNA"/>
</dbReference>
<dbReference type="CDD" id="cd16329">
    <property type="entry name" value="LolA_like"/>
    <property type="match status" value="1"/>
</dbReference>
<gene>
    <name evidence="3" type="ORF">O4H49_02100</name>
</gene>
<name>A0ABT4LEM0_9PROT</name>
<evidence type="ECO:0000259" key="2">
    <source>
        <dbReference type="Pfam" id="PF17131"/>
    </source>
</evidence>
<organism evidence="3 4">
    <name type="scientific">Kiloniella laminariae</name>
    <dbReference type="NCBI Taxonomy" id="454162"/>
    <lineage>
        <taxon>Bacteria</taxon>
        <taxon>Pseudomonadati</taxon>
        <taxon>Pseudomonadota</taxon>
        <taxon>Alphaproteobacteria</taxon>
        <taxon>Rhodospirillales</taxon>
        <taxon>Kiloniellaceae</taxon>
        <taxon>Kiloniella</taxon>
    </lineage>
</organism>
<feature type="chain" id="PRO_5046625838" evidence="1">
    <location>
        <begin position="20"/>
        <end position="273"/>
    </location>
</feature>
<proteinExistence type="predicted"/>
<keyword evidence="1" id="KW-0732">Signal</keyword>
<accession>A0ABT4LEM0</accession>
<protein>
    <submittedName>
        <fullName evidence="3">Outer membrane lipoprotein-sorting protein</fullName>
    </submittedName>
</protein>
<dbReference type="Pfam" id="PF17131">
    <property type="entry name" value="LolA_like"/>
    <property type="match status" value="1"/>
</dbReference>
<sequence>MMNKILLASVFSLSLAAFAGSLSSGSALADNSDPVAKGTAVAEEWDRRDQGFGDSEALMKMELENRHGEKSLREMRQQIFEIQEDGQGDKSLTVFDEPRDVKGTAFLSFAKTFDPDDQWLYLPALKRVKRISSKNKSGPFVGSEFAYEDLTAQELKKYTYTWLRDEPCGDLQCAVIEQTPVYEDSGYTRMVSWYDLSEYRQQKIDYYDRKNELLKTLTFGDYRQYLDKFWRSHDMYMVNHQTGKKTRLIFEKIEFQTGLQESDLTKNSLKRVN</sequence>
<feature type="domain" description="Uncharacterized protein TP-0789" evidence="2">
    <location>
        <begin position="89"/>
        <end position="271"/>
    </location>
</feature>
<keyword evidence="4" id="KW-1185">Reference proteome</keyword>
<evidence type="ECO:0000313" key="3">
    <source>
        <dbReference type="EMBL" id="MCZ4279551.1"/>
    </source>
</evidence>
<dbReference type="Gene3D" id="2.50.20.10">
    <property type="entry name" value="Lipoprotein localisation LolA/LolB/LppX"/>
    <property type="match status" value="1"/>
</dbReference>
<evidence type="ECO:0000256" key="1">
    <source>
        <dbReference type="SAM" id="SignalP"/>
    </source>
</evidence>
<dbReference type="InterPro" id="IPR033399">
    <property type="entry name" value="TP_0789-like"/>
</dbReference>
<keyword evidence="3" id="KW-0449">Lipoprotein</keyword>
<dbReference type="Proteomes" id="UP001069802">
    <property type="component" value="Unassembled WGS sequence"/>
</dbReference>
<feature type="signal peptide" evidence="1">
    <location>
        <begin position="1"/>
        <end position="19"/>
    </location>
</feature>